<dbReference type="Gene3D" id="3.40.50.300">
    <property type="entry name" value="P-loop containing nucleotide triphosphate hydrolases"/>
    <property type="match status" value="1"/>
</dbReference>
<evidence type="ECO:0000313" key="5">
    <source>
        <dbReference type="EMBL" id="KAG9439254.1"/>
    </source>
</evidence>
<comment type="caution">
    <text evidence="5">The sequence shown here is derived from an EMBL/GenBank/DDBJ whole genome shotgun (WGS) entry which is preliminary data.</text>
</comment>
<evidence type="ECO:0000259" key="4">
    <source>
        <dbReference type="Pfam" id="PF17835"/>
    </source>
</evidence>
<dbReference type="CDD" id="cd01897">
    <property type="entry name" value="NOG"/>
    <property type="match status" value="1"/>
</dbReference>
<dbReference type="Proteomes" id="UP000825729">
    <property type="component" value="Unassembled WGS sequence"/>
</dbReference>
<feature type="domain" description="FeoB-type G" evidence="2">
    <location>
        <begin position="277"/>
        <end position="334"/>
    </location>
</feature>
<dbReference type="PRINTS" id="PR00326">
    <property type="entry name" value="GTP1OBG"/>
</dbReference>
<protein>
    <recommendedName>
        <fullName evidence="7">Nucleolar GTP-binding protein 1</fullName>
    </recommendedName>
</protein>
<dbReference type="InterPro" id="IPR030389">
    <property type="entry name" value="G_FEOB_dom"/>
</dbReference>
<dbReference type="InterPro" id="IPR027417">
    <property type="entry name" value="P-loop_NTPase"/>
</dbReference>
<feature type="domain" description="NOG1 N-terminal helical" evidence="4">
    <location>
        <begin position="114"/>
        <end position="272"/>
    </location>
</feature>
<reference evidence="5 6" key="1">
    <citation type="submission" date="2021-07" db="EMBL/GenBank/DDBJ databases">
        <title>The Aristolochia fimbriata genome: insights into angiosperm evolution, floral development and chemical biosynthesis.</title>
        <authorList>
            <person name="Jiao Y."/>
        </authorList>
    </citation>
    <scope>NUCLEOTIDE SEQUENCE [LARGE SCALE GENOMIC DNA]</scope>
    <source>
        <strain evidence="5">IBCAS-2021</strain>
        <tissue evidence="5">Leaf</tissue>
    </source>
</reference>
<feature type="domain" description="Nucleolar GTP-binding protein 1 Rossman-fold" evidence="3">
    <location>
        <begin position="343"/>
        <end position="399"/>
    </location>
</feature>
<name>A0AAV7DTF0_ARIFI</name>
<dbReference type="Gene3D" id="1.20.120.1190">
    <property type="match status" value="1"/>
</dbReference>
<dbReference type="InterPro" id="IPR010674">
    <property type="entry name" value="NOG1_Rossman_fold_dom"/>
</dbReference>
<keyword evidence="6" id="KW-1185">Reference proteome</keyword>
<proteinExistence type="predicted"/>
<evidence type="ECO:0000259" key="3">
    <source>
        <dbReference type="Pfam" id="PF06858"/>
    </source>
</evidence>
<evidence type="ECO:0008006" key="7">
    <source>
        <dbReference type="Google" id="ProtNLM"/>
    </source>
</evidence>
<gene>
    <name evidence="5" type="ORF">H6P81_019419</name>
</gene>
<dbReference type="EMBL" id="JAINDJ010000008">
    <property type="protein sequence ID" value="KAG9439254.1"/>
    <property type="molecule type" value="Genomic_DNA"/>
</dbReference>
<keyword evidence="1" id="KW-0342">GTP-binding</keyword>
<dbReference type="Pfam" id="PF02421">
    <property type="entry name" value="FeoB_N"/>
    <property type="match status" value="1"/>
</dbReference>
<dbReference type="InterPro" id="IPR006073">
    <property type="entry name" value="GTP-bd"/>
</dbReference>
<dbReference type="GO" id="GO:0005525">
    <property type="term" value="F:GTP binding"/>
    <property type="evidence" value="ECO:0007669"/>
    <property type="project" value="UniProtKB-KW"/>
</dbReference>
<dbReference type="Pfam" id="PF17835">
    <property type="entry name" value="NOG1_N"/>
    <property type="match status" value="1"/>
</dbReference>
<dbReference type="AlphaFoldDB" id="A0AAV7DTF0"/>
<evidence type="ECO:0000259" key="2">
    <source>
        <dbReference type="Pfam" id="PF02421"/>
    </source>
</evidence>
<evidence type="ECO:0000256" key="1">
    <source>
        <dbReference type="ARBA" id="ARBA00023134"/>
    </source>
</evidence>
<evidence type="ECO:0000313" key="6">
    <source>
        <dbReference type="Proteomes" id="UP000825729"/>
    </source>
</evidence>
<keyword evidence="1" id="KW-0547">Nucleotide-binding</keyword>
<dbReference type="Pfam" id="PF06858">
    <property type="entry name" value="NOG1"/>
    <property type="match status" value="1"/>
</dbReference>
<sequence>MNLPHCDVDNGEQQRCVVLLPVEVDSSPEGMSGTFHLLQYWRLPSTKLFLRGRKLPKDSASILEQQCHALCFHRRIQASSYEIVHKSYIPTAQDEQERDAMERKSNKIEKVGAFQKLPMVMPSIDILYSAKRKAKKVSPTKGIANIAKRERNRGAKQLDALMKELAVPLRGYMEDFPDKRFLHPYERSLIELTLGEGNYEKVLGRVDSLRKKVVSVGKQQASLCAKSSTKREAEERLNDGVKRLEEAFQLEGKAVDDLVDIAKTLRAMPVVDPLTPTLCLVGAPNVGKSSLVRVLSTGKPEICNYPFTTRGILMGHIIVDYERFQVTDTPGILKRPDDERNNLEKLTLAVLTHLPTAIMYVHDLSGECGTSPSDQFLIYKEMRDRFRNYLWLDVVSKCDLLKNTSESATDDNDELARYKKVGPHGALHVSVTSDTGIDEVETPFFMEIKETLPGGRGGDNGVGGNIPAVVRHDGTCSQSGSSRTEEIAYSAKHGFEKPAYQVIGHALWAPNLWALFRASCSVVLPETTKLQCSAAGGTLLICLVGVTTTMILLFEAEIRLGQVLALNWLVVLKGITLYRLG</sequence>
<dbReference type="InterPro" id="IPR041623">
    <property type="entry name" value="NOG1_N"/>
</dbReference>
<organism evidence="5 6">
    <name type="scientific">Aristolochia fimbriata</name>
    <name type="common">White veined hardy Dutchman's pipe vine</name>
    <dbReference type="NCBI Taxonomy" id="158543"/>
    <lineage>
        <taxon>Eukaryota</taxon>
        <taxon>Viridiplantae</taxon>
        <taxon>Streptophyta</taxon>
        <taxon>Embryophyta</taxon>
        <taxon>Tracheophyta</taxon>
        <taxon>Spermatophyta</taxon>
        <taxon>Magnoliopsida</taxon>
        <taxon>Magnoliidae</taxon>
        <taxon>Piperales</taxon>
        <taxon>Aristolochiaceae</taxon>
        <taxon>Aristolochia</taxon>
    </lineage>
</organism>
<dbReference type="PANTHER" id="PTHR45759">
    <property type="entry name" value="NUCLEOLAR GTP-BINDING PROTEIN 1"/>
    <property type="match status" value="1"/>
</dbReference>
<dbReference type="SUPFAM" id="SSF52540">
    <property type="entry name" value="P-loop containing nucleoside triphosphate hydrolases"/>
    <property type="match status" value="1"/>
</dbReference>
<accession>A0AAV7DTF0</accession>